<dbReference type="SUPFAM" id="SSF110997">
    <property type="entry name" value="Sporulation related repeat"/>
    <property type="match status" value="1"/>
</dbReference>
<gene>
    <name evidence="2" type="ORF">ESA94_06965</name>
</gene>
<evidence type="ECO:0000313" key="2">
    <source>
        <dbReference type="EMBL" id="RXK62731.1"/>
    </source>
</evidence>
<accession>A0A4Q1CPS3</accession>
<dbReference type="Pfam" id="PF05036">
    <property type="entry name" value="SPOR"/>
    <property type="match status" value="1"/>
</dbReference>
<evidence type="ECO:0000259" key="1">
    <source>
        <dbReference type="PROSITE" id="PS51724"/>
    </source>
</evidence>
<dbReference type="PROSITE" id="PS51724">
    <property type="entry name" value="SPOR"/>
    <property type="match status" value="1"/>
</dbReference>
<dbReference type="InterPro" id="IPR007730">
    <property type="entry name" value="SPOR-like_dom"/>
</dbReference>
<dbReference type="Proteomes" id="UP000290204">
    <property type="component" value="Unassembled WGS sequence"/>
</dbReference>
<name>A0A4Q1CPS3_9BACT</name>
<dbReference type="EMBL" id="SDHW01000001">
    <property type="protein sequence ID" value="RXK62731.1"/>
    <property type="molecule type" value="Genomic_DNA"/>
</dbReference>
<dbReference type="OrthoDB" id="2473397at2"/>
<organism evidence="2 3">
    <name type="scientific">Lacibacter luteus</name>
    <dbReference type="NCBI Taxonomy" id="2508719"/>
    <lineage>
        <taxon>Bacteria</taxon>
        <taxon>Pseudomonadati</taxon>
        <taxon>Bacteroidota</taxon>
        <taxon>Chitinophagia</taxon>
        <taxon>Chitinophagales</taxon>
        <taxon>Chitinophagaceae</taxon>
        <taxon>Lacibacter</taxon>
    </lineage>
</organism>
<sequence>MQITKIIYIILTPLVLVACAGPKKSSSGSPASTTKTVTKKMVDGYQLQVLNTTNRNDALEAKSLLLSKYPQQKTFLLFQTPYYKIRFGNFLTQSEAVNYQKKIKSHFTNVFVIPVKFEIKVEE</sequence>
<protein>
    <submittedName>
        <fullName evidence="2">SPOR domain-containing protein</fullName>
    </submittedName>
</protein>
<dbReference type="PROSITE" id="PS51257">
    <property type="entry name" value="PROKAR_LIPOPROTEIN"/>
    <property type="match status" value="1"/>
</dbReference>
<dbReference type="RefSeq" id="WP_129130101.1">
    <property type="nucleotide sequence ID" value="NZ_SDHW01000001.1"/>
</dbReference>
<proteinExistence type="predicted"/>
<comment type="caution">
    <text evidence="2">The sequence shown here is derived from an EMBL/GenBank/DDBJ whole genome shotgun (WGS) entry which is preliminary data.</text>
</comment>
<feature type="domain" description="SPOR" evidence="1">
    <location>
        <begin position="39"/>
        <end position="117"/>
    </location>
</feature>
<dbReference type="GO" id="GO:0042834">
    <property type="term" value="F:peptidoglycan binding"/>
    <property type="evidence" value="ECO:0007669"/>
    <property type="project" value="InterPro"/>
</dbReference>
<dbReference type="InterPro" id="IPR036680">
    <property type="entry name" value="SPOR-like_sf"/>
</dbReference>
<dbReference type="Gene3D" id="3.30.70.1070">
    <property type="entry name" value="Sporulation related repeat"/>
    <property type="match status" value="1"/>
</dbReference>
<keyword evidence="3" id="KW-1185">Reference proteome</keyword>
<evidence type="ECO:0000313" key="3">
    <source>
        <dbReference type="Proteomes" id="UP000290204"/>
    </source>
</evidence>
<reference evidence="2 3" key="1">
    <citation type="submission" date="2019-01" db="EMBL/GenBank/DDBJ databases">
        <title>Lacibacter sp. strain TTM-7.</title>
        <authorList>
            <person name="Chen W.-M."/>
        </authorList>
    </citation>
    <scope>NUCLEOTIDE SEQUENCE [LARGE SCALE GENOMIC DNA]</scope>
    <source>
        <strain evidence="2 3">TTM-7</strain>
    </source>
</reference>
<dbReference type="AlphaFoldDB" id="A0A4Q1CPS3"/>